<dbReference type="AlphaFoldDB" id="A0A1M7I6X7"/>
<evidence type="ECO:0000313" key="1">
    <source>
        <dbReference type="EMBL" id="SHM36408.1"/>
    </source>
</evidence>
<dbReference type="Proteomes" id="UP000184121">
    <property type="component" value="Unassembled WGS sequence"/>
</dbReference>
<name>A0A1M7I6X7_9FLAO</name>
<keyword evidence="2" id="KW-1185">Reference proteome</keyword>
<accession>A0A1M7I6X7</accession>
<organism evidence="1 2">
    <name type="scientific">Flavobacterium saccharophilum</name>
    <dbReference type="NCBI Taxonomy" id="29534"/>
    <lineage>
        <taxon>Bacteria</taxon>
        <taxon>Pseudomonadati</taxon>
        <taxon>Bacteroidota</taxon>
        <taxon>Flavobacteriia</taxon>
        <taxon>Flavobacteriales</taxon>
        <taxon>Flavobacteriaceae</taxon>
        <taxon>Flavobacterium</taxon>
    </lineage>
</organism>
<gene>
    <name evidence="1" type="ORF">SAMN05444366_3037</name>
</gene>
<dbReference type="EMBL" id="FRBY01000004">
    <property type="protein sequence ID" value="SHM36408.1"/>
    <property type="molecule type" value="Genomic_DNA"/>
</dbReference>
<proteinExistence type="predicted"/>
<protein>
    <recommendedName>
        <fullName evidence="3">Lipocalin-like domain-containing protein</fullName>
    </recommendedName>
</protein>
<evidence type="ECO:0008006" key="3">
    <source>
        <dbReference type="Google" id="ProtNLM"/>
    </source>
</evidence>
<evidence type="ECO:0000313" key="2">
    <source>
        <dbReference type="Proteomes" id="UP000184121"/>
    </source>
</evidence>
<dbReference type="OrthoDB" id="1346430at2"/>
<reference evidence="2" key="1">
    <citation type="submission" date="2016-11" db="EMBL/GenBank/DDBJ databases">
        <authorList>
            <person name="Varghese N."/>
            <person name="Submissions S."/>
        </authorList>
    </citation>
    <scope>NUCLEOTIDE SEQUENCE [LARGE SCALE GENOMIC DNA]</scope>
    <source>
        <strain evidence="2">DSM 1811</strain>
    </source>
</reference>
<sequence length="155" mass="18202">MKTKFYVLTLTFVLIGCSKLNPIEKSLIAKPDEHWVYYNSNSSHFTHFKFNKDKLSHRYERNSKGEFQEYLGEGDVVEVPIKWSVTKDSILTWGDFKYDVVSYTDDCIVLNYIIKTKPFSGYIFLVKQKDNEITIDPGAIEQKRIKHSQKYNLSK</sequence>
<dbReference type="RefSeq" id="WP_072973730.1">
    <property type="nucleotide sequence ID" value="NZ_FRBY01000004.1"/>
</dbReference>
<dbReference type="PROSITE" id="PS51257">
    <property type="entry name" value="PROKAR_LIPOPROTEIN"/>
    <property type="match status" value="1"/>
</dbReference>